<comment type="function">
    <text evidence="1 11">Component of the MICOS complex, a large protein complex of the mitochondrial inner membrane that plays crucial roles in the maintenance of crista junctions, inner membrane architecture, and formation of contact sites to the outer membrane.</text>
</comment>
<evidence type="ECO:0000256" key="12">
    <source>
        <dbReference type="SAM" id="SignalP"/>
    </source>
</evidence>
<keyword evidence="12" id="KW-0732">Signal</keyword>
<dbReference type="GO" id="GO:0042407">
    <property type="term" value="P:cristae formation"/>
    <property type="evidence" value="ECO:0007669"/>
    <property type="project" value="InterPro"/>
</dbReference>
<keyword evidence="6" id="KW-1133">Transmembrane helix</keyword>
<dbReference type="AlphaFoldDB" id="A0A017S7B6"/>
<keyword evidence="11" id="KW-0999">Mitochondrion inner membrane</keyword>
<feature type="signal peptide" evidence="12">
    <location>
        <begin position="1"/>
        <end position="19"/>
    </location>
</feature>
<dbReference type="EMBL" id="KK088436">
    <property type="protein sequence ID" value="EYE92499.1"/>
    <property type="molecule type" value="Genomic_DNA"/>
</dbReference>
<keyword evidence="8" id="KW-0472">Membrane</keyword>
<reference evidence="14" key="1">
    <citation type="journal article" date="2014" name="Nat. Commun.">
        <title>Genomic adaptations of the halophilic Dead Sea filamentous fungus Eurotium rubrum.</title>
        <authorList>
            <person name="Kis-Papo T."/>
            <person name="Weig A.R."/>
            <person name="Riley R."/>
            <person name="Persoh D."/>
            <person name="Salamov A."/>
            <person name="Sun H."/>
            <person name="Lipzen A."/>
            <person name="Wasser S.P."/>
            <person name="Rambold G."/>
            <person name="Grigoriev I.V."/>
            <person name="Nevo E."/>
        </authorList>
    </citation>
    <scope>NUCLEOTIDE SEQUENCE [LARGE SCALE GENOMIC DNA]</scope>
    <source>
        <strain evidence="14">CBS 135680</strain>
    </source>
</reference>
<evidence type="ECO:0000256" key="2">
    <source>
        <dbReference type="ARBA" id="ARBA00004370"/>
    </source>
</evidence>
<comment type="subunit">
    <text evidence="11">Component of the mitochondrial contact site and cristae organizing system (MICOS) complex.</text>
</comment>
<dbReference type="RefSeq" id="XP_040636187.1">
    <property type="nucleotide sequence ID" value="XM_040784794.1"/>
</dbReference>
<evidence type="ECO:0000256" key="4">
    <source>
        <dbReference type="ARBA" id="ARBA00018170"/>
    </source>
</evidence>
<evidence type="ECO:0000256" key="7">
    <source>
        <dbReference type="ARBA" id="ARBA00023128"/>
    </source>
</evidence>
<dbReference type="GO" id="GO:0061617">
    <property type="term" value="C:MICOS complex"/>
    <property type="evidence" value="ECO:0007669"/>
    <property type="project" value="UniProtKB-UniRule"/>
</dbReference>
<dbReference type="GO" id="GO:0044284">
    <property type="term" value="C:mitochondrial crista junction"/>
    <property type="evidence" value="ECO:0007669"/>
    <property type="project" value="InterPro"/>
</dbReference>
<dbReference type="Pfam" id="PF17050">
    <property type="entry name" value="AIM5"/>
    <property type="match status" value="1"/>
</dbReference>
<evidence type="ECO:0000256" key="10">
    <source>
        <dbReference type="ARBA" id="ARBA00032985"/>
    </source>
</evidence>
<keyword evidence="5" id="KW-0812">Transmembrane</keyword>
<comment type="similarity">
    <text evidence="3 11">Belongs to the MICOS complex subunit Mic12 family.</text>
</comment>
<proteinExistence type="inferred from homology"/>
<evidence type="ECO:0000256" key="8">
    <source>
        <dbReference type="ARBA" id="ARBA00023136"/>
    </source>
</evidence>
<accession>A0A017S7B6</accession>
<gene>
    <name evidence="13" type="ORF">EURHEDRAFT_462312</name>
</gene>
<dbReference type="InterPro" id="IPR031463">
    <property type="entry name" value="Mic12"/>
</dbReference>
<evidence type="ECO:0000313" key="14">
    <source>
        <dbReference type="Proteomes" id="UP000019804"/>
    </source>
</evidence>
<evidence type="ECO:0000256" key="6">
    <source>
        <dbReference type="ARBA" id="ARBA00022989"/>
    </source>
</evidence>
<evidence type="ECO:0000256" key="3">
    <source>
        <dbReference type="ARBA" id="ARBA00009188"/>
    </source>
</evidence>
<keyword evidence="7 11" id="KW-0496">Mitochondrion</keyword>
<dbReference type="OrthoDB" id="4037694at2759"/>
<sequence length="125" mass="14810">MGFFTGFFAGFALTTSVLYITVQTHQTNRINQRNTIREQVQTLNWIASPIGAYDRRFIPQDQDLRRSTEYGVSRREQPTMKDMLKHRWNKEVEALVRKAHESRWEDARETVAEGWNAAMKYVKRE</sequence>
<keyword evidence="14" id="KW-1185">Reference proteome</keyword>
<evidence type="ECO:0000256" key="5">
    <source>
        <dbReference type="ARBA" id="ARBA00022692"/>
    </source>
</evidence>
<dbReference type="HOGENOM" id="CLU_134520_1_0_1"/>
<feature type="chain" id="PRO_5001495487" description="MICOS complex subunit MIC12" evidence="12">
    <location>
        <begin position="20"/>
        <end position="125"/>
    </location>
</feature>
<dbReference type="GeneID" id="63699918"/>
<evidence type="ECO:0000256" key="11">
    <source>
        <dbReference type="RuleBase" id="RU363010"/>
    </source>
</evidence>
<protein>
    <recommendedName>
        <fullName evidence="4 11">MICOS complex subunit MIC12</fullName>
    </recommendedName>
    <alternativeName>
        <fullName evidence="10 11">Altered inheritance of mitochondria protein 5, mitochondrial</fullName>
    </alternativeName>
    <alternativeName>
        <fullName evidence="9 11">Found in mitochondrial proteome protein 51</fullName>
    </alternativeName>
</protein>
<comment type="subcellular location">
    <subcellularLocation>
        <location evidence="2">Membrane</location>
    </subcellularLocation>
    <subcellularLocation>
        <location evidence="11">Mitochondrion inner membrane</location>
        <topology evidence="11">Single-pass membrane protein</topology>
    </subcellularLocation>
</comment>
<dbReference type="Proteomes" id="UP000019804">
    <property type="component" value="Unassembled WGS sequence"/>
</dbReference>
<evidence type="ECO:0000256" key="1">
    <source>
        <dbReference type="ARBA" id="ARBA00002689"/>
    </source>
</evidence>
<evidence type="ECO:0000256" key="9">
    <source>
        <dbReference type="ARBA" id="ARBA00032159"/>
    </source>
</evidence>
<organism evidence="13 14">
    <name type="scientific">Aspergillus ruber (strain CBS 135680)</name>
    <dbReference type="NCBI Taxonomy" id="1388766"/>
    <lineage>
        <taxon>Eukaryota</taxon>
        <taxon>Fungi</taxon>
        <taxon>Dikarya</taxon>
        <taxon>Ascomycota</taxon>
        <taxon>Pezizomycotina</taxon>
        <taxon>Eurotiomycetes</taxon>
        <taxon>Eurotiomycetidae</taxon>
        <taxon>Eurotiales</taxon>
        <taxon>Aspergillaceae</taxon>
        <taxon>Aspergillus</taxon>
        <taxon>Aspergillus subgen. Aspergillus</taxon>
    </lineage>
</organism>
<evidence type="ECO:0000313" key="13">
    <source>
        <dbReference type="EMBL" id="EYE92499.1"/>
    </source>
</evidence>
<name>A0A017S7B6_ASPRC</name>